<feature type="region of interest" description="Disordered" evidence="20">
    <location>
        <begin position="954"/>
        <end position="975"/>
    </location>
</feature>
<dbReference type="SMART" id="SM00220">
    <property type="entry name" value="S_TKc"/>
    <property type="match status" value="1"/>
</dbReference>
<name>A0AAE0KI05_9PEZI</name>
<dbReference type="GO" id="GO:0070059">
    <property type="term" value="P:intrinsic apoptotic signaling pathway in response to endoplasmic reticulum stress"/>
    <property type="evidence" value="ECO:0007669"/>
    <property type="project" value="TreeGrafter"/>
</dbReference>
<evidence type="ECO:0000256" key="13">
    <source>
        <dbReference type="ARBA" id="ARBA00022842"/>
    </source>
</evidence>
<evidence type="ECO:0000256" key="1">
    <source>
        <dbReference type="ARBA" id="ARBA00001946"/>
    </source>
</evidence>
<dbReference type="GO" id="GO:0036498">
    <property type="term" value="P:IRE1-mediated unfolded protein response"/>
    <property type="evidence" value="ECO:0007669"/>
    <property type="project" value="TreeGrafter"/>
</dbReference>
<evidence type="ECO:0000256" key="12">
    <source>
        <dbReference type="ARBA" id="ARBA00022840"/>
    </source>
</evidence>
<keyword evidence="15" id="KW-0472">Membrane</keyword>
<feature type="domain" description="Protein kinase" evidence="22">
    <location>
        <begin position="772"/>
        <end position="1067"/>
    </location>
</feature>
<evidence type="ECO:0000259" key="22">
    <source>
        <dbReference type="PROSITE" id="PS50011"/>
    </source>
</evidence>
<dbReference type="SUPFAM" id="SSF50998">
    <property type="entry name" value="Quinoprotein alcohol dehydrogenase-like"/>
    <property type="match status" value="1"/>
</dbReference>
<feature type="domain" description="KEN" evidence="23">
    <location>
        <begin position="1070"/>
        <end position="1202"/>
    </location>
</feature>
<feature type="compositionally biased region" description="Basic residues" evidence="20">
    <location>
        <begin position="692"/>
        <end position="709"/>
    </location>
</feature>
<dbReference type="InterPro" id="IPR011047">
    <property type="entry name" value="Quinoprotein_ADH-like_sf"/>
</dbReference>
<dbReference type="GO" id="GO:0006397">
    <property type="term" value="P:mRNA processing"/>
    <property type="evidence" value="ECO:0007669"/>
    <property type="project" value="InterPro"/>
</dbReference>
<dbReference type="CDD" id="cd13982">
    <property type="entry name" value="STKc_IRE1"/>
    <property type="match status" value="1"/>
</dbReference>
<comment type="catalytic activity">
    <reaction evidence="18">
        <text>L-seryl-[protein] + ATP = O-phospho-L-seryl-[protein] + ADP + H(+)</text>
        <dbReference type="Rhea" id="RHEA:17989"/>
        <dbReference type="Rhea" id="RHEA-COMP:9863"/>
        <dbReference type="Rhea" id="RHEA-COMP:11604"/>
        <dbReference type="ChEBI" id="CHEBI:15378"/>
        <dbReference type="ChEBI" id="CHEBI:29999"/>
        <dbReference type="ChEBI" id="CHEBI:30616"/>
        <dbReference type="ChEBI" id="CHEBI:83421"/>
        <dbReference type="ChEBI" id="CHEBI:456216"/>
        <dbReference type="EC" id="2.7.11.1"/>
    </reaction>
    <physiologicalReaction direction="left-to-right" evidence="18">
        <dbReference type="Rhea" id="RHEA:17990"/>
    </physiologicalReaction>
</comment>
<evidence type="ECO:0000313" key="25">
    <source>
        <dbReference type="Proteomes" id="UP001287356"/>
    </source>
</evidence>
<evidence type="ECO:0000256" key="4">
    <source>
        <dbReference type="ARBA" id="ARBA00022527"/>
    </source>
</evidence>
<feature type="signal peptide" evidence="21">
    <location>
        <begin position="1"/>
        <end position="32"/>
    </location>
</feature>
<proteinExistence type="predicted"/>
<evidence type="ECO:0000256" key="21">
    <source>
        <dbReference type="SAM" id="SignalP"/>
    </source>
</evidence>
<dbReference type="SMART" id="SM00564">
    <property type="entry name" value="PQQ"/>
    <property type="match status" value="2"/>
</dbReference>
<dbReference type="InterPro" id="IPR010513">
    <property type="entry name" value="KEN_dom"/>
</dbReference>
<keyword evidence="10" id="KW-0418">Kinase</keyword>
<keyword evidence="9 19" id="KW-0547">Nucleotide-binding</keyword>
<evidence type="ECO:0000256" key="15">
    <source>
        <dbReference type="ARBA" id="ARBA00023136"/>
    </source>
</evidence>
<evidence type="ECO:0000256" key="18">
    <source>
        <dbReference type="ARBA" id="ARBA00048977"/>
    </source>
</evidence>
<dbReference type="GO" id="GO:0016787">
    <property type="term" value="F:hydrolase activity"/>
    <property type="evidence" value="ECO:0007669"/>
    <property type="project" value="UniProtKB-KW"/>
</dbReference>
<keyword evidence="4" id="KW-0723">Serine/threonine-protein kinase</keyword>
<feature type="chain" id="PRO_5042124979" description="non-specific serine/threonine protein kinase" evidence="21">
    <location>
        <begin position="33"/>
        <end position="1272"/>
    </location>
</feature>
<dbReference type="PANTHER" id="PTHR13954:SF6">
    <property type="entry name" value="NON-SPECIFIC SERINE_THREONINE PROTEIN KINASE"/>
    <property type="match status" value="1"/>
</dbReference>
<dbReference type="InterPro" id="IPR008271">
    <property type="entry name" value="Ser/Thr_kinase_AS"/>
</dbReference>
<reference evidence="24" key="1">
    <citation type="journal article" date="2023" name="Mol. Phylogenet. Evol.">
        <title>Genome-scale phylogeny and comparative genomics of the fungal order Sordariales.</title>
        <authorList>
            <person name="Hensen N."/>
            <person name="Bonometti L."/>
            <person name="Westerberg I."/>
            <person name="Brannstrom I.O."/>
            <person name="Guillou S."/>
            <person name="Cros-Aarteil S."/>
            <person name="Calhoun S."/>
            <person name="Haridas S."/>
            <person name="Kuo A."/>
            <person name="Mondo S."/>
            <person name="Pangilinan J."/>
            <person name="Riley R."/>
            <person name="LaButti K."/>
            <person name="Andreopoulos B."/>
            <person name="Lipzen A."/>
            <person name="Chen C."/>
            <person name="Yan M."/>
            <person name="Daum C."/>
            <person name="Ng V."/>
            <person name="Clum A."/>
            <person name="Steindorff A."/>
            <person name="Ohm R.A."/>
            <person name="Martin F."/>
            <person name="Silar P."/>
            <person name="Natvig D.O."/>
            <person name="Lalanne C."/>
            <person name="Gautier V."/>
            <person name="Ament-Velasquez S.L."/>
            <person name="Kruys A."/>
            <person name="Hutchinson M.I."/>
            <person name="Powell A.J."/>
            <person name="Barry K."/>
            <person name="Miller A.N."/>
            <person name="Grigoriev I.V."/>
            <person name="Debuchy R."/>
            <person name="Gladieux P."/>
            <person name="Hiltunen Thoren M."/>
            <person name="Johannesson H."/>
        </authorList>
    </citation>
    <scope>NUCLEOTIDE SEQUENCE</scope>
    <source>
        <strain evidence="24">CBS 958.72</strain>
    </source>
</reference>
<evidence type="ECO:0000256" key="16">
    <source>
        <dbReference type="ARBA" id="ARBA00023180"/>
    </source>
</evidence>
<dbReference type="PROSITE" id="PS00107">
    <property type="entry name" value="PROTEIN_KINASE_ATP"/>
    <property type="match status" value="1"/>
</dbReference>
<dbReference type="GO" id="GO:0004521">
    <property type="term" value="F:RNA endonuclease activity"/>
    <property type="evidence" value="ECO:0007669"/>
    <property type="project" value="InterPro"/>
</dbReference>
<keyword evidence="7" id="KW-0479">Metal-binding</keyword>
<evidence type="ECO:0000256" key="17">
    <source>
        <dbReference type="ARBA" id="ARBA00048659"/>
    </source>
</evidence>
<dbReference type="Gene3D" id="1.10.510.10">
    <property type="entry name" value="Transferase(Phosphotransferase) domain 1"/>
    <property type="match status" value="1"/>
</dbReference>
<dbReference type="InterPro" id="IPR045133">
    <property type="entry name" value="IRE1/2-like"/>
</dbReference>
<keyword evidence="8 21" id="KW-0732">Signal</keyword>
<evidence type="ECO:0000256" key="5">
    <source>
        <dbReference type="ARBA" id="ARBA00022679"/>
    </source>
</evidence>
<organism evidence="24 25">
    <name type="scientific">Lasiosphaeria ovina</name>
    <dbReference type="NCBI Taxonomy" id="92902"/>
    <lineage>
        <taxon>Eukaryota</taxon>
        <taxon>Fungi</taxon>
        <taxon>Dikarya</taxon>
        <taxon>Ascomycota</taxon>
        <taxon>Pezizomycotina</taxon>
        <taxon>Sordariomycetes</taxon>
        <taxon>Sordariomycetidae</taxon>
        <taxon>Sordariales</taxon>
        <taxon>Lasiosphaeriaceae</taxon>
        <taxon>Lasiosphaeria</taxon>
    </lineage>
</organism>
<dbReference type="GO" id="GO:0051082">
    <property type="term" value="F:unfolded protein binding"/>
    <property type="evidence" value="ECO:0007669"/>
    <property type="project" value="TreeGrafter"/>
</dbReference>
<dbReference type="Pfam" id="PF00069">
    <property type="entry name" value="Pkinase"/>
    <property type="match status" value="1"/>
</dbReference>
<dbReference type="InterPro" id="IPR017441">
    <property type="entry name" value="Protein_kinase_ATP_BS"/>
</dbReference>
<accession>A0AAE0KI05</accession>
<keyword evidence="14" id="KW-1133">Transmembrane helix</keyword>
<evidence type="ECO:0000256" key="7">
    <source>
        <dbReference type="ARBA" id="ARBA00022723"/>
    </source>
</evidence>
<dbReference type="Gene3D" id="2.130.10.10">
    <property type="entry name" value="YVTN repeat-like/Quinoprotein amine dehydrogenase"/>
    <property type="match status" value="1"/>
</dbReference>
<dbReference type="PROSITE" id="PS00108">
    <property type="entry name" value="PROTEIN_KINASE_ST"/>
    <property type="match status" value="1"/>
</dbReference>
<sequence>MLRRPPGHVAPQRKFLLALAFILLPWLPLADAQQQHQQRQPAQNHQPRSPPEGSQHALQNPVATPLTGHLVVETPHAHNRRKTTVTSDVDDDDPRLNPYSRSHAINIDDARALALAPDLSVRAPRPPAYKTSSIGAGLSQHDARNLEDWEVEDFVLLATVDGNLYASDRKTGQERWHYKADRPMVETRHFRANRSEVDEDYDPIDDYIWVVEPTRDGELYIWRPSGGKVSLSKMDWTMKTVVENMSNRYDKRNGLVYTGNKMTTMVTFNAATGAVIKEFGPSSSYVNKVESESCSKPNALADGDSEECSNSGTITLGRTEYTVGIHRADGSPLASLKYSEWGPNNQDNDLIQQNLNTKDHRYIAGQHDGKVYGFDFARSRMDRPSFTKMLSSPVARVFDVFHRWGTAPGEDPDLVVLPQPPLPASDENDLRLRSEQVFINQTEAGSWYALSGSRYPMILEAGPALIHKMDWLQVKDSWESDEEQKSKVLIGTYPLSVGSGGTNNGQRSLQLIDGSIDTDTRNSDPALPPSAPTSLPIPPAESSPILDPRKISEFAAVSLVDLVSNPAAIVIFFILMYYLYKDKFWRSSWKTWNKSNFEQHIEVSSTAASAELDSKGPVDAKADNSETDDKVGVDTTSDVSVDKSNSGNSGNSGAAATTKQVSPAVSFSEPADLVDKPALDSNDGTSVLDSAKKKKAHRGRRGGLKHKKGSIKDKSEHSQSRDDEPPEATVEEVVNKAKQLGAEPKLEPDILTIPTGVDEVSGPILKMGLLEVNEEQQLGTGSNGTVVFAGKWDGRDVAVKRMLVQFTEIASQETKLLRESDDHPNVIRYFAQQQRAAFLYIALELCQASLADVVQKPQMFRDLAQAGENDMPSVLYQVANGLSHLHSLRIVHRDLKPQNILVNMGKDGRPRLLVSDFGLCKKLEGGQSSFGATTAHAAGTSGWRAPELLIDDDGPGSTSMTLTDPGSSLHSGSGELLGPNSRRVTRAIDIFSLGLVFFYVLTKGSHPFDCGDRYMREVNIRKGKYSLQLLDSLGDFSFEANDLIASMLNANPKLRPSAREVMAHPFFWSAKKRLSFLCDVSDHFEKEQRDPPSEALSELERFAPSVVKGDFLKNLPKDFVDSLGKQRKYTGTRMLDLLRALRNKRNHYEDMPETLKKSVGPLPEGYLGFWTRRFPNLLITCWNVVYNETDDLDRSTMSRSNLLSGGGGGGGIWAILEDIFGDEVVDGRLSATRLAFTTRGYAVQSRVPASPTGSASSCPARRACRSNRATGS</sequence>
<evidence type="ECO:0000256" key="10">
    <source>
        <dbReference type="ARBA" id="ARBA00022777"/>
    </source>
</evidence>
<dbReference type="Proteomes" id="UP001287356">
    <property type="component" value="Unassembled WGS sequence"/>
</dbReference>
<feature type="compositionally biased region" description="Basic and acidic residues" evidence="20">
    <location>
        <begin position="612"/>
        <end position="632"/>
    </location>
</feature>
<dbReference type="GO" id="GO:0005524">
    <property type="term" value="F:ATP binding"/>
    <property type="evidence" value="ECO:0007669"/>
    <property type="project" value="UniProtKB-UniRule"/>
</dbReference>
<dbReference type="Pfam" id="PF06479">
    <property type="entry name" value="Ribonuc_2-5A"/>
    <property type="match status" value="1"/>
</dbReference>
<feature type="compositionally biased region" description="Pro residues" evidence="20">
    <location>
        <begin position="526"/>
        <end position="541"/>
    </location>
</feature>
<feature type="region of interest" description="Disordered" evidence="20">
    <location>
        <begin position="73"/>
        <end position="96"/>
    </location>
</feature>
<evidence type="ECO:0000256" key="3">
    <source>
        <dbReference type="ARBA" id="ARBA00012513"/>
    </source>
</evidence>
<evidence type="ECO:0000256" key="11">
    <source>
        <dbReference type="ARBA" id="ARBA00022801"/>
    </source>
</evidence>
<dbReference type="SUPFAM" id="SSF56112">
    <property type="entry name" value="Protein kinase-like (PK-like)"/>
    <property type="match status" value="1"/>
</dbReference>
<dbReference type="PANTHER" id="PTHR13954">
    <property type="entry name" value="IRE1-RELATED"/>
    <property type="match status" value="1"/>
</dbReference>
<dbReference type="PROSITE" id="PS50011">
    <property type="entry name" value="PROTEIN_KINASE_DOM"/>
    <property type="match status" value="1"/>
</dbReference>
<dbReference type="EMBL" id="JAULSN010000003">
    <property type="protein sequence ID" value="KAK3376879.1"/>
    <property type="molecule type" value="Genomic_DNA"/>
</dbReference>
<dbReference type="GO" id="GO:1990604">
    <property type="term" value="C:IRE1-TRAF2-ASK1 complex"/>
    <property type="evidence" value="ECO:0007669"/>
    <property type="project" value="TreeGrafter"/>
</dbReference>
<dbReference type="InterPro" id="IPR011009">
    <property type="entry name" value="Kinase-like_dom_sf"/>
</dbReference>
<dbReference type="FunFam" id="3.30.200.20:FF:000077">
    <property type="entry name" value="Putative Serine/threonine-protein kinase/endoribonuclease IRE1"/>
    <property type="match status" value="1"/>
</dbReference>
<comment type="catalytic activity">
    <reaction evidence="17">
        <text>L-threonyl-[protein] + ATP = O-phospho-L-threonyl-[protein] + ADP + H(+)</text>
        <dbReference type="Rhea" id="RHEA:46608"/>
        <dbReference type="Rhea" id="RHEA-COMP:11060"/>
        <dbReference type="Rhea" id="RHEA-COMP:11605"/>
        <dbReference type="ChEBI" id="CHEBI:15378"/>
        <dbReference type="ChEBI" id="CHEBI:30013"/>
        <dbReference type="ChEBI" id="CHEBI:30616"/>
        <dbReference type="ChEBI" id="CHEBI:61977"/>
        <dbReference type="ChEBI" id="CHEBI:456216"/>
        <dbReference type="EC" id="2.7.11.1"/>
    </reaction>
    <physiologicalReaction direction="left-to-right" evidence="17">
        <dbReference type="Rhea" id="RHEA:46609"/>
    </physiologicalReaction>
</comment>
<protein>
    <recommendedName>
        <fullName evidence="3">non-specific serine/threonine protein kinase</fullName>
        <ecNumber evidence="3">2.7.11.1</ecNumber>
    </recommendedName>
</protein>
<feature type="region of interest" description="Disordered" evidence="20">
    <location>
        <begin position="515"/>
        <end position="542"/>
    </location>
</feature>
<dbReference type="PROSITE" id="PS51392">
    <property type="entry name" value="KEN"/>
    <property type="match status" value="1"/>
</dbReference>
<dbReference type="InterPro" id="IPR038357">
    <property type="entry name" value="KEN_sf"/>
</dbReference>
<keyword evidence="6" id="KW-0812">Transmembrane</keyword>
<dbReference type="AlphaFoldDB" id="A0AAE0KI05"/>
<evidence type="ECO:0000313" key="24">
    <source>
        <dbReference type="EMBL" id="KAK3376879.1"/>
    </source>
</evidence>
<comment type="caution">
    <text evidence="24">The sequence shown here is derived from an EMBL/GenBank/DDBJ whole genome shotgun (WGS) entry which is preliminary data.</text>
</comment>
<feature type="compositionally biased region" description="Basic and acidic residues" evidence="20">
    <location>
        <begin position="710"/>
        <end position="723"/>
    </location>
</feature>
<evidence type="ECO:0000256" key="8">
    <source>
        <dbReference type="ARBA" id="ARBA00022729"/>
    </source>
</evidence>
<dbReference type="InterPro" id="IPR000719">
    <property type="entry name" value="Prot_kinase_dom"/>
</dbReference>
<reference evidence="24" key="2">
    <citation type="submission" date="2023-06" db="EMBL/GenBank/DDBJ databases">
        <authorList>
            <consortium name="Lawrence Berkeley National Laboratory"/>
            <person name="Haridas S."/>
            <person name="Hensen N."/>
            <person name="Bonometti L."/>
            <person name="Westerberg I."/>
            <person name="Brannstrom I.O."/>
            <person name="Guillou S."/>
            <person name="Cros-Aarteil S."/>
            <person name="Calhoun S."/>
            <person name="Kuo A."/>
            <person name="Mondo S."/>
            <person name="Pangilinan J."/>
            <person name="Riley R."/>
            <person name="Labutti K."/>
            <person name="Andreopoulos B."/>
            <person name="Lipzen A."/>
            <person name="Chen C."/>
            <person name="Yanf M."/>
            <person name="Daum C."/>
            <person name="Ng V."/>
            <person name="Clum A."/>
            <person name="Steindorff A."/>
            <person name="Ohm R."/>
            <person name="Martin F."/>
            <person name="Silar P."/>
            <person name="Natvig D."/>
            <person name="Lalanne C."/>
            <person name="Gautier V."/>
            <person name="Ament-Velasquez S.L."/>
            <person name="Kruys A."/>
            <person name="Hutchinson M.I."/>
            <person name="Powell A.J."/>
            <person name="Barry K."/>
            <person name="Miller A.N."/>
            <person name="Grigoriev I.V."/>
            <person name="Debuchy R."/>
            <person name="Gladieux P."/>
            <person name="Thoren M.H."/>
            <person name="Johannesson H."/>
        </authorList>
    </citation>
    <scope>NUCLEOTIDE SEQUENCE</scope>
    <source>
        <strain evidence="24">CBS 958.72</strain>
    </source>
</reference>
<keyword evidence="12 19" id="KW-0067">ATP-binding</keyword>
<evidence type="ECO:0000256" key="2">
    <source>
        <dbReference type="ARBA" id="ARBA00004479"/>
    </source>
</evidence>
<dbReference type="CDD" id="cd09769">
    <property type="entry name" value="Luminal_IRE1"/>
    <property type="match status" value="1"/>
</dbReference>
<feature type="compositionally biased region" description="Low complexity" evidence="20">
    <location>
        <begin position="966"/>
        <end position="975"/>
    </location>
</feature>
<feature type="region of interest" description="Disordered" evidence="20">
    <location>
        <begin position="607"/>
        <end position="731"/>
    </location>
</feature>
<evidence type="ECO:0000256" key="20">
    <source>
        <dbReference type="SAM" id="MobiDB-lite"/>
    </source>
</evidence>
<evidence type="ECO:0000256" key="19">
    <source>
        <dbReference type="PROSITE-ProRule" id="PRU10141"/>
    </source>
</evidence>
<keyword evidence="11" id="KW-0378">Hydrolase</keyword>
<keyword evidence="13" id="KW-0460">Magnesium</keyword>
<dbReference type="GO" id="GO:0004674">
    <property type="term" value="F:protein serine/threonine kinase activity"/>
    <property type="evidence" value="ECO:0007669"/>
    <property type="project" value="UniProtKB-KW"/>
</dbReference>
<dbReference type="EC" id="2.7.11.1" evidence="3"/>
<feature type="compositionally biased region" description="Polar residues" evidence="20">
    <location>
        <begin position="956"/>
        <end position="965"/>
    </location>
</feature>
<dbReference type="Gene3D" id="1.20.1440.180">
    <property type="entry name" value="KEN domain"/>
    <property type="match status" value="1"/>
</dbReference>
<feature type="region of interest" description="Disordered" evidence="20">
    <location>
        <begin position="1246"/>
        <end position="1272"/>
    </location>
</feature>
<feature type="binding site" evidence="19">
    <location>
        <position position="800"/>
    </location>
    <ligand>
        <name>ATP</name>
        <dbReference type="ChEBI" id="CHEBI:30616"/>
    </ligand>
</feature>
<keyword evidence="25" id="KW-1185">Reference proteome</keyword>
<keyword evidence="16" id="KW-0325">Glycoprotein</keyword>
<gene>
    <name evidence="24" type="ORF">B0T24DRAFT_677739</name>
</gene>
<evidence type="ECO:0000259" key="23">
    <source>
        <dbReference type="PROSITE" id="PS51392"/>
    </source>
</evidence>
<dbReference type="CDD" id="cd10422">
    <property type="entry name" value="RNase_Ire1"/>
    <property type="match status" value="1"/>
</dbReference>
<keyword evidence="5" id="KW-0808">Transferase</keyword>
<dbReference type="InterPro" id="IPR018391">
    <property type="entry name" value="PQQ_b-propeller_rpt"/>
</dbReference>
<feature type="region of interest" description="Disordered" evidence="20">
    <location>
        <begin position="34"/>
        <end position="59"/>
    </location>
</feature>
<dbReference type="Gene3D" id="3.30.200.20">
    <property type="entry name" value="Phosphorylase Kinase, domain 1"/>
    <property type="match status" value="1"/>
</dbReference>
<dbReference type="SMART" id="SM00580">
    <property type="entry name" value="PUG"/>
    <property type="match status" value="1"/>
</dbReference>
<dbReference type="FunFam" id="1.10.510.10:FF:000572">
    <property type="entry name" value="Serine/threonine-protein kinase/endoribonuclease IRE1"/>
    <property type="match status" value="1"/>
</dbReference>
<evidence type="ECO:0000256" key="14">
    <source>
        <dbReference type="ARBA" id="ARBA00022989"/>
    </source>
</evidence>
<dbReference type="GO" id="GO:0046872">
    <property type="term" value="F:metal ion binding"/>
    <property type="evidence" value="ECO:0007669"/>
    <property type="project" value="UniProtKB-KW"/>
</dbReference>
<evidence type="ECO:0000256" key="9">
    <source>
        <dbReference type="ARBA" id="ARBA00022741"/>
    </source>
</evidence>
<feature type="compositionally biased region" description="Low complexity" evidence="20">
    <location>
        <begin position="633"/>
        <end position="656"/>
    </location>
</feature>
<feature type="compositionally biased region" description="Low complexity" evidence="20">
    <location>
        <begin position="34"/>
        <end position="47"/>
    </location>
</feature>
<dbReference type="InterPro" id="IPR015943">
    <property type="entry name" value="WD40/YVTN_repeat-like_dom_sf"/>
</dbReference>
<comment type="subcellular location">
    <subcellularLocation>
        <location evidence="2">Membrane</location>
        <topology evidence="2">Single-pass type I membrane protein</topology>
    </subcellularLocation>
</comment>
<comment type="cofactor">
    <cofactor evidence="1">
        <name>Mg(2+)</name>
        <dbReference type="ChEBI" id="CHEBI:18420"/>
    </cofactor>
</comment>
<evidence type="ECO:0000256" key="6">
    <source>
        <dbReference type="ARBA" id="ARBA00022692"/>
    </source>
</evidence>